<dbReference type="InterPro" id="IPR036237">
    <property type="entry name" value="Xyl_isomerase-like_sf"/>
</dbReference>
<gene>
    <name evidence="1" type="ORF">CMC5_072060</name>
</gene>
<evidence type="ECO:0008006" key="3">
    <source>
        <dbReference type="Google" id="ProtNLM"/>
    </source>
</evidence>
<dbReference type="OrthoDB" id="279596at2"/>
<dbReference type="SUPFAM" id="SSF51658">
    <property type="entry name" value="Xylose isomerase-like"/>
    <property type="match status" value="1"/>
</dbReference>
<dbReference type="EMBL" id="CP012159">
    <property type="protein sequence ID" value="AKT42978.1"/>
    <property type="molecule type" value="Genomic_DNA"/>
</dbReference>
<proteinExistence type="predicted"/>
<dbReference type="KEGG" id="ccro:CMC5_072060"/>
<organism evidence="1 2">
    <name type="scientific">Chondromyces crocatus</name>
    <dbReference type="NCBI Taxonomy" id="52"/>
    <lineage>
        <taxon>Bacteria</taxon>
        <taxon>Pseudomonadati</taxon>
        <taxon>Myxococcota</taxon>
        <taxon>Polyangia</taxon>
        <taxon>Polyangiales</taxon>
        <taxon>Polyangiaceae</taxon>
        <taxon>Chondromyces</taxon>
    </lineage>
</organism>
<dbReference type="Gene3D" id="3.20.20.150">
    <property type="entry name" value="Divalent-metal-dependent TIM barrel enzymes"/>
    <property type="match status" value="1"/>
</dbReference>
<dbReference type="AlphaFoldDB" id="A0A0K1EQS5"/>
<reference evidence="1 2" key="1">
    <citation type="submission" date="2015-07" db="EMBL/GenBank/DDBJ databases">
        <title>Genome analysis of myxobacterium Chondromyces crocatus Cm c5 reveals a high potential for natural compound synthesis and the genetic basis for the loss of fruiting body formation.</title>
        <authorList>
            <person name="Zaburannyi N."/>
            <person name="Bunk B."/>
            <person name="Maier J."/>
            <person name="Overmann J."/>
            <person name="Mueller R."/>
        </authorList>
    </citation>
    <scope>NUCLEOTIDE SEQUENCE [LARGE SCALE GENOMIC DNA]</scope>
    <source>
        <strain evidence="1 2">Cm c5</strain>
    </source>
</reference>
<evidence type="ECO:0000313" key="2">
    <source>
        <dbReference type="Proteomes" id="UP000067626"/>
    </source>
</evidence>
<evidence type="ECO:0000313" key="1">
    <source>
        <dbReference type="EMBL" id="AKT42978.1"/>
    </source>
</evidence>
<name>A0A0K1EQS5_CHOCO</name>
<accession>A0A0K1EQS5</accession>
<keyword evidence="2" id="KW-1185">Reference proteome</keyword>
<dbReference type="RefSeq" id="WP_050434522.1">
    <property type="nucleotide sequence ID" value="NZ_CP012159.1"/>
</dbReference>
<dbReference type="STRING" id="52.CMC5_072060"/>
<dbReference type="Proteomes" id="UP000067626">
    <property type="component" value="Chromosome"/>
</dbReference>
<protein>
    <recommendedName>
        <fullName evidence="3">Xylose isomerase-like TIM barrel domain-containing protein</fullName>
    </recommendedName>
</protein>
<sequence length="230" mass="25459">MRASGFSTGALAKGDAPHALSLLAGSGTRVIELSALRMHEVAPLLAAAATLELGPYDYVSVHAPSRFTREEEPRVVDAMLELSQRGWPIVLHPDTIHDYAPWRQLGSLLVIENMDKRKPIGRTVEELESVFERLPEASFCFDLGHARQVDRTMTEAYALARAFRDRLRQLHVSEVSTLSRHDLLSWGSVRAFQKVAPWIPRETPVILETPASAAQVQSQISMAAKALPCD</sequence>